<dbReference type="EMBL" id="CAIX01000002">
    <property type="protein sequence ID" value="CCI39465.1"/>
    <property type="molecule type" value="Genomic_DNA"/>
</dbReference>
<evidence type="ECO:0000313" key="1">
    <source>
        <dbReference type="EMBL" id="CCI39465.1"/>
    </source>
</evidence>
<name>A0A024FZI5_9STRA</name>
<dbReference type="AlphaFoldDB" id="A0A024FZI5"/>
<accession>A0A024FZI5</accession>
<comment type="caution">
    <text evidence="1">The sequence shown here is derived from an EMBL/GenBank/DDBJ whole genome shotgun (WGS) entry which is preliminary data.</text>
</comment>
<dbReference type="Proteomes" id="UP000053237">
    <property type="component" value="Unassembled WGS sequence"/>
</dbReference>
<organism evidence="1 2">
    <name type="scientific">Albugo candida</name>
    <dbReference type="NCBI Taxonomy" id="65357"/>
    <lineage>
        <taxon>Eukaryota</taxon>
        <taxon>Sar</taxon>
        <taxon>Stramenopiles</taxon>
        <taxon>Oomycota</taxon>
        <taxon>Peronosporomycetes</taxon>
        <taxon>Albuginales</taxon>
        <taxon>Albuginaceae</taxon>
        <taxon>Albugo</taxon>
    </lineage>
</organism>
<evidence type="ECO:0000313" key="2">
    <source>
        <dbReference type="Proteomes" id="UP000053237"/>
    </source>
</evidence>
<proteinExistence type="predicted"/>
<gene>
    <name evidence="1" type="ORF">BN9_002480</name>
</gene>
<reference evidence="1 2" key="1">
    <citation type="submission" date="2012-05" db="EMBL/GenBank/DDBJ databases">
        <title>Recombination and specialization in a pathogen metapopulation.</title>
        <authorList>
            <person name="Gardiner A."/>
            <person name="Kemen E."/>
            <person name="Schultz-Larsen T."/>
            <person name="MacLean D."/>
            <person name="Van Oosterhout C."/>
            <person name="Jones J.D.G."/>
        </authorList>
    </citation>
    <scope>NUCLEOTIDE SEQUENCE [LARGE SCALE GENOMIC DNA]</scope>
    <source>
        <strain evidence="1 2">Ac Nc2</strain>
    </source>
</reference>
<protein>
    <submittedName>
        <fullName evidence="1">Uncharacterized protein</fullName>
    </submittedName>
</protein>
<dbReference type="InParanoid" id="A0A024FZI5"/>
<sequence length="226" mass="26327">MDTLVDDVHLVTKNVLLYNSMHAEISRMAINSRPYLIDFFGKLIETQRIATEGQCRACGKREAATMLSIWTPLSIRSVSARPSKKLQHIVIVAHMFPKTPIDFRKRLPSKTRGKSGWSRHKHLHGLHLVGDYDIAYHPKMLLLLRHRRTARKVSTLLFDSWTHFQLLRWSSNCQLFYTKFITPHDECNLRQEILRRHGNNPCRQIALARRRKSLTITDCTARMDSS</sequence>
<keyword evidence="2" id="KW-1185">Reference proteome</keyword>